<dbReference type="eggNOG" id="COG0457">
    <property type="taxonomic scope" value="Bacteria"/>
</dbReference>
<dbReference type="Pfam" id="PF00486">
    <property type="entry name" value="Trans_reg_C"/>
    <property type="match status" value="1"/>
</dbReference>
<dbReference type="SUPFAM" id="SSF48452">
    <property type="entry name" value="TPR-like"/>
    <property type="match status" value="1"/>
</dbReference>
<feature type="domain" description="OmpR/PhoB-type" evidence="7">
    <location>
        <begin position="1"/>
        <end position="103"/>
    </location>
</feature>
<dbReference type="SMART" id="SM01043">
    <property type="entry name" value="BTAD"/>
    <property type="match status" value="1"/>
</dbReference>
<evidence type="ECO:0000256" key="3">
    <source>
        <dbReference type="ARBA" id="ARBA00023125"/>
    </source>
</evidence>
<feature type="DNA-binding region" description="OmpR/PhoB-type" evidence="5">
    <location>
        <begin position="1"/>
        <end position="103"/>
    </location>
</feature>
<dbReference type="InterPro" id="IPR001867">
    <property type="entry name" value="OmpR/PhoB-type_DNA-bd"/>
</dbReference>
<dbReference type="SMART" id="SM00862">
    <property type="entry name" value="Trans_reg_C"/>
    <property type="match status" value="1"/>
</dbReference>
<reference evidence="8 9" key="1">
    <citation type="journal article" date="2009" name="Stand. Genomic Sci.">
        <title>Complete genome sequence of Actinosynnema mirum type strain (101).</title>
        <authorList>
            <person name="Land M."/>
            <person name="Lapidus A."/>
            <person name="Mayilraj S."/>
            <person name="Chen F."/>
            <person name="Copeland A."/>
            <person name="Del Rio T.G."/>
            <person name="Nolan M."/>
            <person name="Lucas S."/>
            <person name="Tice H."/>
            <person name="Cheng J.F."/>
            <person name="Chertkov O."/>
            <person name="Bruce D."/>
            <person name="Goodwin L."/>
            <person name="Pitluck S."/>
            <person name="Rohde M."/>
            <person name="Goker M."/>
            <person name="Pati A."/>
            <person name="Ivanova N."/>
            <person name="Mavromatis K."/>
            <person name="Chen A."/>
            <person name="Palaniappan K."/>
            <person name="Hauser L."/>
            <person name="Chang Y.J."/>
            <person name="Jeffries C.C."/>
            <person name="Brettin T."/>
            <person name="Detter J.C."/>
            <person name="Han C."/>
            <person name="Chain P."/>
            <person name="Tindall B.J."/>
            <person name="Bristow J."/>
            <person name="Eisen J.A."/>
            <person name="Markowitz V."/>
            <person name="Hugenholtz P."/>
            <person name="Kyrpides N.C."/>
            <person name="Klenk H.P."/>
        </authorList>
    </citation>
    <scope>NUCLEOTIDE SEQUENCE [LARGE SCALE GENOMIC DNA]</scope>
    <source>
        <strain evidence="9">ATCC 29888 / DSM 43827 / JCM 3225 / NBRC 14064 / NCIMB 13271 / NRRL B-12336 / IMRU 3971 / 101</strain>
    </source>
</reference>
<dbReference type="InterPro" id="IPR011990">
    <property type="entry name" value="TPR-like_helical_dom_sf"/>
</dbReference>
<dbReference type="eggNOG" id="COG3629">
    <property type="taxonomic scope" value="Bacteria"/>
</dbReference>
<evidence type="ECO:0000256" key="4">
    <source>
        <dbReference type="ARBA" id="ARBA00023163"/>
    </source>
</evidence>
<dbReference type="SUPFAM" id="SSF52540">
    <property type="entry name" value="P-loop containing nucleoside triphosphate hydrolases"/>
    <property type="match status" value="1"/>
</dbReference>
<feature type="compositionally biased region" description="Gly residues" evidence="6">
    <location>
        <begin position="306"/>
        <end position="334"/>
    </location>
</feature>
<dbReference type="InterPro" id="IPR036388">
    <property type="entry name" value="WH-like_DNA-bd_sf"/>
</dbReference>
<dbReference type="eggNOG" id="COG3899">
    <property type="taxonomic scope" value="Bacteria"/>
</dbReference>
<protein>
    <submittedName>
        <fullName evidence="8">Transcriptional regulator, putative ATPase, winged helix family</fullName>
    </submittedName>
</protein>
<dbReference type="Gene3D" id="1.25.40.10">
    <property type="entry name" value="Tetratricopeptide repeat domain"/>
    <property type="match status" value="1"/>
</dbReference>
<dbReference type="EMBL" id="CP001630">
    <property type="protein sequence ID" value="ACU36877.1"/>
    <property type="molecule type" value="Genomic_DNA"/>
</dbReference>
<feature type="compositionally biased region" description="Gly residues" evidence="6">
    <location>
        <begin position="352"/>
        <end position="374"/>
    </location>
</feature>
<dbReference type="Proteomes" id="UP000002213">
    <property type="component" value="Chromosome"/>
</dbReference>
<dbReference type="PANTHER" id="PTHR35807:SF1">
    <property type="entry name" value="TRANSCRIPTIONAL REGULATOR REDD"/>
    <property type="match status" value="1"/>
</dbReference>
<keyword evidence="9" id="KW-1185">Reference proteome</keyword>
<dbReference type="RefSeq" id="WP_015801766.1">
    <property type="nucleotide sequence ID" value="NC_013093.1"/>
</dbReference>
<comment type="similarity">
    <text evidence="1">Belongs to the AfsR/DnrI/RedD regulatory family.</text>
</comment>
<keyword evidence="4" id="KW-0804">Transcription</keyword>
<feature type="compositionally biased region" description="Gly residues" evidence="6">
    <location>
        <begin position="384"/>
        <end position="468"/>
    </location>
</feature>
<evidence type="ECO:0000256" key="2">
    <source>
        <dbReference type="ARBA" id="ARBA00023015"/>
    </source>
</evidence>
<evidence type="ECO:0000259" key="7">
    <source>
        <dbReference type="PROSITE" id="PS51755"/>
    </source>
</evidence>
<sequence length="1339" mass="136652">MPSGAPLRVALLGPVRAWLGETEVDVGAARRRAVFAVLAVRAGQTVARDELVDGVWGDAPPATAGASLYTYVSGLRRAFDPDRSHRAATGVIDSVGAGYALRLEPDGLDVHRFEAHRERAQELAAADPAGALRELDEALGLWRGDALSGVPGPFAEAQRSRLAELRLAAVERRAELALGLGRHADVVAELTALTADHPMREGLRALLMQALHRGGRQAEALEVFRDARDALVEQLGIEPGPALRHAHSQVLGDHGSASDGAAWARGADLLPPRGSSWPGGDVSGGDVSGGGRAGGGPPGGDAWERGGSGGNGRGRGGQGGGGWTGGGQGGGRWGGDARTGDGEAGADRAGGRRAGSGQAGVGRAGAGQTGGGRAEGGRAEGGRAEGGQAEGGQAGSGRAGASQAGGGRGSAGRAGSGFPGDGSPGAGRAGSGRGSADQQGGGFRNDGSPGAGSPGAGSPGAGSPGAGLSGVARAGAGRAGSGFLSGGAGDGLPGWSGVDAAAAGEHGVGRPALSTPTAVPRGFAGRARELAALRAAVAEVVAGRGGAVWVEGEPGIGKSALLDVALDARDVQLGWARGDELGGRFPLRVVLDCLDVSPCSADPRRVALAAALDDPASWFGDPVAAAAERLTGFVAELCAAGPVVLVVDDAQWADEASVAVWRRLLGLTGELPLLLVAAARPVPRRGDVDRVRRAAADRGGLVLGLGPLSEPEVAGLLAEQVGAAPGPELLRLAGCAGGNPLYVRELADALVREGALERRGGVADVDDVGRTASPSLVAALGRRLSFLSDDATEVLRRAALLGDRFAVADVATALGTPASGLLGPLSEATESGLLVDGGELLAFRHPLVRQVLYLGVPEAVRSALHRQAARALAEAGAAVAVVAGQIAAAPELADDWVVDWLTARADPLAAAEPEAAVELLRSVARQPALEPAHRERLLAALARLLFLLGERPDAEVRYVLARSRDADRIGEMRWMLARLQNDDGEPGEASRMLAEAIADPASTPVWRARMRALLAVVHREGLDDVVAAEAHALAVPPGDRFADGLALRARWQVAMARRDHAGALARAEEGAALVAGDPVLVGLWHELVADRAEALRALDRFADADAVLRAGRADAPGSLVHGAALVRAAEQDYWTGRWDRALERAEDGVARSGSRERGRVLLGRGIAALVRVRRGLPVRWDGAPPPVLPAHHEQADFLAVARALAGSAPVPALVPLLRPRGLLARHRWMPLLTRSALVEGARDVAERALRVCLDEGAEVAAAHCRGLLAADPSEVLVAAGRYRAAGRTVDLAGALEDAAVLLGDEVRLAEAVEVYRGFGAEADARRARARFGRLARGAR</sequence>
<keyword evidence="3 5" id="KW-0238">DNA-binding</keyword>
<dbReference type="Pfam" id="PF13191">
    <property type="entry name" value="AAA_16"/>
    <property type="match status" value="1"/>
</dbReference>
<evidence type="ECO:0000313" key="9">
    <source>
        <dbReference type="Proteomes" id="UP000002213"/>
    </source>
</evidence>
<dbReference type="InterPro" id="IPR051677">
    <property type="entry name" value="AfsR-DnrI-RedD_regulator"/>
</dbReference>
<dbReference type="InterPro" id="IPR005158">
    <property type="entry name" value="BTAD"/>
</dbReference>
<dbReference type="STRING" id="446462.Amir_2956"/>
<dbReference type="GO" id="GO:0003677">
    <property type="term" value="F:DNA binding"/>
    <property type="evidence" value="ECO:0007669"/>
    <property type="project" value="UniProtKB-UniRule"/>
</dbReference>
<accession>C6WRN5</accession>
<dbReference type="Gene3D" id="1.10.10.10">
    <property type="entry name" value="Winged helix-like DNA-binding domain superfamily/Winged helix DNA-binding domain"/>
    <property type="match status" value="1"/>
</dbReference>
<evidence type="ECO:0000256" key="5">
    <source>
        <dbReference type="PROSITE-ProRule" id="PRU01091"/>
    </source>
</evidence>
<feature type="region of interest" description="Disordered" evidence="6">
    <location>
        <begin position="266"/>
        <end position="469"/>
    </location>
</feature>
<proteinExistence type="inferred from homology"/>
<dbReference type="Pfam" id="PF03704">
    <property type="entry name" value="BTAD"/>
    <property type="match status" value="1"/>
</dbReference>
<evidence type="ECO:0000256" key="6">
    <source>
        <dbReference type="SAM" id="MobiDB-lite"/>
    </source>
</evidence>
<dbReference type="PROSITE" id="PS51755">
    <property type="entry name" value="OMPR_PHOB"/>
    <property type="match status" value="1"/>
</dbReference>
<evidence type="ECO:0000256" key="1">
    <source>
        <dbReference type="ARBA" id="ARBA00005820"/>
    </source>
</evidence>
<evidence type="ECO:0000313" key="8">
    <source>
        <dbReference type="EMBL" id="ACU36877.1"/>
    </source>
</evidence>
<dbReference type="SUPFAM" id="SSF46894">
    <property type="entry name" value="C-terminal effector domain of the bipartite response regulators"/>
    <property type="match status" value="1"/>
</dbReference>
<dbReference type="GO" id="GO:0000160">
    <property type="term" value="P:phosphorelay signal transduction system"/>
    <property type="evidence" value="ECO:0007669"/>
    <property type="project" value="InterPro"/>
</dbReference>
<gene>
    <name evidence="8" type="ordered locus">Amir_2956</name>
</gene>
<feature type="compositionally biased region" description="Basic and acidic residues" evidence="6">
    <location>
        <begin position="338"/>
        <end position="350"/>
    </location>
</feature>
<dbReference type="InterPro" id="IPR016032">
    <property type="entry name" value="Sig_transdc_resp-reg_C-effctor"/>
</dbReference>
<keyword evidence="2" id="KW-0805">Transcription regulation</keyword>
<dbReference type="InterPro" id="IPR041664">
    <property type="entry name" value="AAA_16"/>
</dbReference>
<name>C6WRN5_ACTMD</name>
<dbReference type="InterPro" id="IPR027417">
    <property type="entry name" value="P-loop_NTPase"/>
</dbReference>
<organism evidence="8 9">
    <name type="scientific">Actinosynnema mirum (strain ATCC 29888 / DSM 43827 / JCM 3225 / NBRC 14064 / NCIMB 13271 / NRRL B-12336 / IMRU 3971 / 101)</name>
    <dbReference type="NCBI Taxonomy" id="446462"/>
    <lineage>
        <taxon>Bacteria</taxon>
        <taxon>Bacillati</taxon>
        <taxon>Actinomycetota</taxon>
        <taxon>Actinomycetes</taxon>
        <taxon>Pseudonocardiales</taxon>
        <taxon>Pseudonocardiaceae</taxon>
        <taxon>Actinosynnema</taxon>
    </lineage>
</organism>
<dbReference type="PANTHER" id="PTHR35807">
    <property type="entry name" value="TRANSCRIPTIONAL REGULATOR REDD-RELATED"/>
    <property type="match status" value="1"/>
</dbReference>
<dbReference type="GO" id="GO:0006355">
    <property type="term" value="P:regulation of DNA-templated transcription"/>
    <property type="evidence" value="ECO:0007669"/>
    <property type="project" value="InterPro"/>
</dbReference>
<dbReference type="CDD" id="cd15831">
    <property type="entry name" value="BTAD"/>
    <property type="match status" value="1"/>
</dbReference>
<dbReference type="HOGENOM" id="CLU_006850_5_1_11"/>
<feature type="compositionally biased region" description="Gly residues" evidence="6">
    <location>
        <begin position="281"/>
        <end position="299"/>
    </location>
</feature>
<dbReference type="KEGG" id="ami:Amir_2956"/>